<reference evidence="12" key="1">
    <citation type="submission" date="2019-10" db="EMBL/GenBank/DDBJ databases">
        <title>Nonomuraea sp. nov., isolated from Phyllanthus amarus.</title>
        <authorList>
            <person name="Klykleung N."/>
            <person name="Tanasupawat S."/>
        </authorList>
    </citation>
    <scope>NUCLEOTIDE SEQUENCE [LARGE SCALE GENOMIC DNA]</scope>
    <source>
        <strain evidence="12">3MP-10</strain>
    </source>
</reference>
<dbReference type="Gene3D" id="3.40.50.620">
    <property type="entry name" value="HUPs"/>
    <property type="match status" value="1"/>
</dbReference>
<dbReference type="Pfam" id="PF00117">
    <property type="entry name" value="GATase"/>
    <property type="match status" value="1"/>
</dbReference>
<accession>A0A5N6AGG3</accession>
<gene>
    <name evidence="9 12" type="primary">guaA</name>
    <name evidence="12" type="ORF">FH607_010255</name>
</gene>
<comment type="subunit">
    <text evidence="9">Homodimer.</text>
</comment>
<evidence type="ECO:0000256" key="8">
    <source>
        <dbReference type="ARBA" id="ARBA00022962"/>
    </source>
</evidence>
<dbReference type="PRINTS" id="PR00099">
    <property type="entry name" value="CPSGATASE"/>
</dbReference>
<evidence type="ECO:0000259" key="11">
    <source>
        <dbReference type="PROSITE" id="PS51553"/>
    </source>
</evidence>
<dbReference type="Gene3D" id="3.30.300.10">
    <property type="match status" value="1"/>
</dbReference>
<feature type="domain" description="GMPS ATP-PPase" evidence="11">
    <location>
        <begin position="204"/>
        <end position="402"/>
    </location>
</feature>
<evidence type="ECO:0000256" key="2">
    <source>
        <dbReference type="ARBA" id="ARBA00005153"/>
    </source>
</evidence>
<dbReference type="PROSITE" id="PS51273">
    <property type="entry name" value="GATASE_TYPE_1"/>
    <property type="match status" value="1"/>
</dbReference>
<dbReference type="AlphaFoldDB" id="A0A5N6AGG3"/>
<dbReference type="OrthoDB" id="9802219at2"/>
<evidence type="ECO:0000256" key="3">
    <source>
        <dbReference type="ARBA" id="ARBA00022598"/>
    </source>
</evidence>
<proteinExistence type="inferred from homology"/>
<comment type="caution">
    <text evidence="12">The sequence shown here is derived from an EMBL/GenBank/DDBJ whole genome shotgun (WGS) entry which is preliminary data.</text>
</comment>
<dbReference type="SUPFAM" id="SSF52402">
    <property type="entry name" value="Adenine nucleotide alpha hydrolases-like"/>
    <property type="match status" value="1"/>
</dbReference>
<evidence type="ECO:0000256" key="5">
    <source>
        <dbReference type="ARBA" id="ARBA00022749"/>
    </source>
</evidence>
<keyword evidence="4 9" id="KW-0547">Nucleotide-binding</keyword>
<evidence type="ECO:0000256" key="4">
    <source>
        <dbReference type="ARBA" id="ARBA00022741"/>
    </source>
</evidence>
<dbReference type="FunFam" id="3.40.50.620:FF:000001">
    <property type="entry name" value="GMP synthase [glutamine-hydrolyzing]"/>
    <property type="match status" value="1"/>
</dbReference>
<comment type="catalytic activity">
    <reaction evidence="9">
        <text>XMP + L-glutamine + ATP + H2O = GMP + L-glutamate + AMP + diphosphate + 2 H(+)</text>
        <dbReference type="Rhea" id="RHEA:11680"/>
        <dbReference type="ChEBI" id="CHEBI:15377"/>
        <dbReference type="ChEBI" id="CHEBI:15378"/>
        <dbReference type="ChEBI" id="CHEBI:29985"/>
        <dbReference type="ChEBI" id="CHEBI:30616"/>
        <dbReference type="ChEBI" id="CHEBI:33019"/>
        <dbReference type="ChEBI" id="CHEBI:57464"/>
        <dbReference type="ChEBI" id="CHEBI:58115"/>
        <dbReference type="ChEBI" id="CHEBI:58359"/>
        <dbReference type="ChEBI" id="CHEBI:456215"/>
        <dbReference type="EC" id="6.3.5.2"/>
    </reaction>
</comment>
<dbReference type="RefSeq" id="WP_139667083.1">
    <property type="nucleotide sequence ID" value="NZ_VDLY02000005.1"/>
</dbReference>
<dbReference type="Pfam" id="PF00958">
    <property type="entry name" value="GMP_synt_C"/>
    <property type="match status" value="1"/>
</dbReference>
<protein>
    <recommendedName>
        <fullName evidence="9">GMP synthase [glutamine-hydrolyzing]</fullName>
        <ecNumber evidence="9">6.3.5.2</ecNumber>
    </recommendedName>
    <alternativeName>
        <fullName evidence="9">GMP synthetase</fullName>
    </alternativeName>
    <alternativeName>
        <fullName evidence="9">Glutamine amidotransferase</fullName>
    </alternativeName>
</protein>
<dbReference type="EC" id="6.3.5.2" evidence="9"/>
<evidence type="ECO:0000313" key="13">
    <source>
        <dbReference type="Proteomes" id="UP000314251"/>
    </source>
</evidence>
<evidence type="ECO:0000256" key="10">
    <source>
        <dbReference type="PROSITE-ProRule" id="PRU00886"/>
    </source>
</evidence>
<dbReference type="CDD" id="cd01742">
    <property type="entry name" value="GATase1_GMP_Synthase"/>
    <property type="match status" value="1"/>
</dbReference>
<dbReference type="PANTHER" id="PTHR11922">
    <property type="entry name" value="GMP SYNTHASE-RELATED"/>
    <property type="match status" value="1"/>
</dbReference>
<keyword evidence="7 9" id="KW-0067">ATP-binding</keyword>
<dbReference type="NCBIfam" id="TIGR00888">
    <property type="entry name" value="guaA_Nterm"/>
    <property type="match status" value="1"/>
</dbReference>
<keyword evidence="3 9" id="KW-0436">Ligase</keyword>
<dbReference type="SUPFAM" id="SSF52317">
    <property type="entry name" value="Class I glutamine amidotransferase-like"/>
    <property type="match status" value="1"/>
</dbReference>
<dbReference type="InterPro" id="IPR004739">
    <property type="entry name" value="GMP_synth_GATase"/>
</dbReference>
<dbReference type="Gene3D" id="3.40.50.880">
    <property type="match status" value="1"/>
</dbReference>
<dbReference type="Proteomes" id="UP000314251">
    <property type="component" value="Unassembled WGS sequence"/>
</dbReference>
<dbReference type="NCBIfam" id="NF000848">
    <property type="entry name" value="PRK00074.1"/>
    <property type="match status" value="1"/>
</dbReference>
<feature type="active site" description="Nucleophile" evidence="9">
    <location>
        <position position="89"/>
    </location>
</feature>
<keyword evidence="8 9" id="KW-0315">Glutamine amidotransferase</keyword>
<dbReference type="InterPro" id="IPR017926">
    <property type="entry name" value="GATASE"/>
</dbReference>
<keyword evidence="6 9" id="KW-0658">Purine biosynthesis</keyword>
<comment type="function">
    <text evidence="1 9">Catalyzes the synthesis of GMP from XMP.</text>
</comment>
<dbReference type="EMBL" id="VDLY02000005">
    <property type="protein sequence ID" value="KAB8167252.1"/>
    <property type="molecule type" value="Genomic_DNA"/>
</dbReference>
<dbReference type="FunFam" id="3.40.50.880:FF:000001">
    <property type="entry name" value="GMP synthase [glutamine-hydrolyzing]"/>
    <property type="match status" value="1"/>
</dbReference>
<evidence type="ECO:0000256" key="9">
    <source>
        <dbReference type="HAMAP-Rule" id="MF_00344"/>
    </source>
</evidence>
<dbReference type="GO" id="GO:0003921">
    <property type="term" value="F:GMP synthase activity"/>
    <property type="evidence" value="ECO:0007669"/>
    <property type="project" value="InterPro"/>
</dbReference>
<evidence type="ECO:0000256" key="1">
    <source>
        <dbReference type="ARBA" id="ARBA00002332"/>
    </source>
</evidence>
<feature type="binding site" evidence="10">
    <location>
        <begin position="231"/>
        <end position="237"/>
    </location>
    <ligand>
        <name>ATP</name>
        <dbReference type="ChEBI" id="CHEBI:30616"/>
    </ligand>
</feature>
<dbReference type="PRINTS" id="PR00097">
    <property type="entry name" value="ANTSNTHASEII"/>
</dbReference>
<dbReference type="InterPro" id="IPR014729">
    <property type="entry name" value="Rossmann-like_a/b/a_fold"/>
</dbReference>
<evidence type="ECO:0000256" key="7">
    <source>
        <dbReference type="ARBA" id="ARBA00022840"/>
    </source>
</evidence>
<dbReference type="SUPFAM" id="SSF54810">
    <property type="entry name" value="GMP synthetase C-terminal dimerisation domain"/>
    <property type="match status" value="1"/>
</dbReference>
<dbReference type="InterPro" id="IPR001674">
    <property type="entry name" value="GMP_synth_C"/>
</dbReference>
<dbReference type="GO" id="GO:0005524">
    <property type="term" value="F:ATP binding"/>
    <property type="evidence" value="ECO:0007669"/>
    <property type="project" value="UniProtKB-UniRule"/>
</dbReference>
<dbReference type="InterPro" id="IPR029062">
    <property type="entry name" value="Class_I_gatase-like"/>
</dbReference>
<evidence type="ECO:0000256" key="6">
    <source>
        <dbReference type="ARBA" id="ARBA00022755"/>
    </source>
</evidence>
<dbReference type="InterPro" id="IPR025777">
    <property type="entry name" value="GMPS_ATP_PPase_dom"/>
</dbReference>
<dbReference type="CDD" id="cd01997">
    <property type="entry name" value="GMP_synthase_C"/>
    <property type="match status" value="1"/>
</dbReference>
<dbReference type="PROSITE" id="PS51553">
    <property type="entry name" value="GMPS_ATP_PPASE"/>
    <property type="match status" value="1"/>
</dbReference>
<evidence type="ECO:0000313" key="12">
    <source>
        <dbReference type="EMBL" id="KAB8167252.1"/>
    </source>
</evidence>
<keyword evidence="5 9" id="KW-0332">GMP biosynthesis</keyword>
<dbReference type="FunFam" id="3.30.300.10:FF:000002">
    <property type="entry name" value="GMP synthase [glutamine-hydrolyzing]"/>
    <property type="match status" value="1"/>
</dbReference>
<feature type="active site" evidence="9">
    <location>
        <position position="177"/>
    </location>
</feature>
<dbReference type="PANTHER" id="PTHR11922:SF2">
    <property type="entry name" value="GMP SYNTHASE [GLUTAMINE-HYDROLYZING]"/>
    <property type="match status" value="1"/>
</dbReference>
<dbReference type="GO" id="GO:0005829">
    <property type="term" value="C:cytosol"/>
    <property type="evidence" value="ECO:0007669"/>
    <property type="project" value="TreeGrafter"/>
</dbReference>
<dbReference type="UniPathway" id="UPA00189">
    <property type="reaction ID" value="UER00296"/>
</dbReference>
<dbReference type="NCBIfam" id="TIGR00884">
    <property type="entry name" value="guaA_Cterm"/>
    <property type="match status" value="1"/>
</dbReference>
<name>A0A5N6AGG3_9ACTN</name>
<sequence length="528" mass="57110">MASVHEAAPQDTVLVVDFGAQYAQLIARRVREARVYSEIVPSTAPVDEILARRPSAIILSGGPASVYAEDAPGLDPAIFEAGVPVLGMCYGFQLMAQALGGTVDNTGAREYGRTQLSVTRSGSTLFEGTPDRQQVWMSHGDACSAAPEGFAVTAATDTVPVAAFENDERRLYGVQHHPEVLHSTHGQQVLEHFLYRGAGIRPTWTTGSIVEEQVAAIRAQVGTRRAICALSGGVDSAVAAALVNRAIGDQLTCVYVDHGLMRKGETEQVEKDFVAATGARLRLVDASERFLTALKGVSDPEQKRKIIGREFIRVFEQAQAELIAEAGAAGEDVAFLVQGTLYPDVVESGGGTGTANIKSHHNVGGLPEDIEFELVEPLRQLFKDEVRMVGQELGLPDEIVQRQPFPGPGLGIRIVGEVTRERLDLLREADAIVREELTAAGLDREIWQCPVVLLADVRSVGVQGDGRTYGHPVVLRPVTSEDAMTADWSRLPYDLLARISTRITNEVRDVNRVILDITSKPPGTIEWE</sequence>
<comment type="pathway">
    <text evidence="2 9">Purine metabolism; GMP biosynthesis; GMP from XMP (L-Gln route): step 1/1.</text>
</comment>
<dbReference type="HAMAP" id="MF_00344">
    <property type="entry name" value="GMP_synthase"/>
    <property type="match status" value="1"/>
</dbReference>
<dbReference type="InterPro" id="IPR022955">
    <property type="entry name" value="GMP_synthase"/>
</dbReference>
<organism evidence="12 13">
    <name type="scientific">Streptomyces mimosae</name>
    <dbReference type="NCBI Taxonomy" id="2586635"/>
    <lineage>
        <taxon>Bacteria</taxon>
        <taxon>Bacillati</taxon>
        <taxon>Actinomycetota</taxon>
        <taxon>Actinomycetes</taxon>
        <taxon>Kitasatosporales</taxon>
        <taxon>Streptomycetaceae</taxon>
        <taxon>Streptomyces</taxon>
    </lineage>
</organism>
<keyword evidence="13" id="KW-1185">Reference proteome</keyword>
<feature type="active site" evidence="9">
    <location>
        <position position="179"/>
    </location>
</feature>
<dbReference type="PRINTS" id="PR00096">
    <property type="entry name" value="GATASE"/>
</dbReference>